<gene>
    <name evidence="2" type="ORF">CAC42_594</name>
</gene>
<keyword evidence="3" id="KW-1185">Reference proteome</keyword>
<comment type="caution">
    <text evidence="2">The sequence shown here is derived from an EMBL/GenBank/DDBJ whole genome shotgun (WGS) entry which is preliminary data.</text>
</comment>
<dbReference type="OrthoDB" id="3939746at2759"/>
<protein>
    <submittedName>
        <fullName evidence="2">Uncharacterized protein</fullName>
    </submittedName>
</protein>
<dbReference type="EMBL" id="NKHZ01000001">
    <property type="protein sequence ID" value="PNS21996.1"/>
    <property type="molecule type" value="Genomic_DNA"/>
</dbReference>
<name>A0A2K1R3X8_9PEZI</name>
<sequence>MPPHRASTVAPDTDTYVRREYEELHPKDQQLKQTKKLCIEKNWECPIERCLPAEIRPRIELRKGAKARVGDPDVADEIWWNWSVEFLKALEEMSSMTEGQVNYAGQLLMIEVDLRQRNPRSSQRKIRELLLGDVQKVVDQERKKLAIGYHNDVMQDAGEGGPMHNYQSGDYLSDMEYRHGEGPPAKRARRYIDTPYHDQSSTSAGNLYDTHSIGNLGMGHGNESALLRRPRPSPFPVGYGADMASNPSGDMDQQSLTGSPYQGSVGNEGLSLKSLELKARAKRGRVAQLQLDIEYAENEAAELEAKVKEMREELERQK</sequence>
<dbReference type="Proteomes" id="UP000243797">
    <property type="component" value="Unassembled WGS sequence"/>
</dbReference>
<dbReference type="InParanoid" id="A0A2K1R3X8"/>
<organism evidence="2 3">
    <name type="scientific">Sphaceloma murrayae</name>
    <dbReference type="NCBI Taxonomy" id="2082308"/>
    <lineage>
        <taxon>Eukaryota</taxon>
        <taxon>Fungi</taxon>
        <taxon>Dikarya</taxon>
        <taxon>Ascomycota</taxon>
        <taxon>Pezizomycotina</taxon>
        <taxon>Dothideomycetes</taxon>
        <taxon>Dothideomycetidae</taxon>
        <taxon>Myriangiales</taxon>
        <taxon>Elsinoaceae</taxon>
        <taxon>Sphaceloma</taxon>
    </lineage>
</organism>
<proteinExistence type="predicted"/>
<accession>A0A2K1R3X8</accession>
<reference evidence="2 3" key="1">
    <citation type="submission" date="2017-06" db="EMBL/GenBank/DDBJ databases">
        <title>Draft genome sequence of a variant of Elsinoe murrayae.</title>
        <authorList>
            <person name="Cheng Q."/>
        </authorList>
    </citation>
    <scope>NUCLEOTIDE SEQUENCE [LARGE SCALE GENOMIC DNA]</scope>
    <source>
        <strain evidence="2 3">CQ-2017a</strain>
    </source>
</reference>
<dbReference type="AlphaFoldDB" id="A0A2K1R3X8"/>
<evidence type="ECO:0000313" key="2">
    <source>
        <dbReference type="EMBL" id="PNS21996.1"/>
    </source>
</evidence>
<keyword evidence="1" id="KW-0175">Coiled coil</keyword>
<feature type="coiled-coil region" evidence="1">
    <location>
        <begin position="272"/>
        <end position="317"/>
    </location>
</feature>
<evidence type="ECO:0000256" key="1">
    <source>
        <dbReference type="SAM" id="Coils"/>
    </source>
</evidence>
<evidence type="ECO:0000313" key="3">
    <source>
        <dbReference type="Proteomes" id="UP000243797"/>
    </source>
</evidence>